<feature type="region of interest" description="Disordered" evidence="16">
    <location>
        <begin position="73"/>
        <end position="115"/>
    </location>
</feature>
<evidence type="ECO:0000256" key="2">
    <source>
        <dbReference type="ARBA" id="ARBA00005513"/>
    </source>
</evidence>
<dbReference type="HAMAP" id="MF_01398">
    <property type="entry name" value="ATP_synth_b_bprime"/>
    <property type="match status" value="1"/>
</dbReference>
<keyword evidence="3 14" id="KW-0813">Transport</keyword>
<comment type="function">
    <text evidence="12 14">F(1)F(0) ATP synthase produces ATP from ADP in the presence of a proton or sodium gradient. F-type ATPases consist of two structural domains, F(1) containing the extramembraneous catalytic core and F(0) containing the membrane proton channel, linked together by a central stalk and a peripheral stalk. During catalysis, ATP synthesis in the catalytic domain of F(1) is coupled via a rotary mechanism of the central stalk subunits to proton translocation.</text>
</comment>
<comment type="subunit">
    <text evidence="13 14">F-type ATPases have 2 components, F(1) - the catalytic core - and F(0) - the membrane proton channel. F(1) has five subunits: alpha(3), beta(3), gamma(1), delta(1), epsilon(1). F(0) has three main subunits: a(1), b(2) and c(10-14). The alpha and beta chains form an alternating ring which encloses part of the gamma chain. F(1) is attached to F(0) by a central stalk formed by the gamma and epsilon chains, while a peripheral stalk is formed by the delta and b chains.</text>
</comment>
<keyword evidence="5 14" id="KW-0138">CF(0)</keyword>
<dbReference type="PANTHER" id="PTHR33445">
    <property type="entry name" value="ATP SYNTHASE SUBUNIT B', CHLOROPLASTIC"/>
    <property type="match status" value="1"/>
</dbReference>
<dbReference type="NCBIfam" id="NF004412">
    <property type="entry name" value="PRK05759.1-3"/>
    <property type="match status" value="1"/>
</dbReference>
<evidence type="ECO:0000256" key="8">
    <source>
        <dbReference type="ARBA" id="ARBA00022989"/>
    </source>
</evidence>
<proteinExistence type="inferred from homology"/>
<feature type="transmembrane region" description="Helical" evidence="14">
    <location>
        <begin position="13"/>
        <end position="34"/>
    </location>
</feature>
<evidence type="ECO:0000256" key="11">
    <source>
        <dbReference type="ARBA" id="ARBA00023310"/>
    </source>
</evidence>
<comment type="function">
    <text evidence="14">Component of the F(0) channel, it forms part of the peripheral stalk, linking F(1) to F(0).</text>
</comment>
<protein>
    <recommendedName>
        <fullName evidence="14">ATP synthase subunit b</fullName>
    </recommendedName>
    <alternativeName>
        <fullName evidence="14">ATP synthase F(0) sector subunit b</fullName>
    </alternativeName>
    <alternativeName>
        <fullName evidence="14">ATPase subunit I</fullName>
    </alternativeName>
    <alternativeName>
        <fullName evidence="14">F-type ATPase subunit b</fullName>
        <shortName evidence="14">F-ATPase subunit b</shortName>
    </alternativeName>
</protein>
<dbReference type="NCBIfam" id="TIGR01144">
    <property type="entry name" value="ATP_synt_b"/>
    <property type="match status" value="1"/>
</dbReference>
<evidence type="ECO:0000256" key="16">
    <source>
        <dbReference type="SAM" id="MobiDB-lite"/>
    </source>
</evidence>
<dbReference type="InterPro" id="IPR050059">
    <property type="entry name" value="ATP_synthase_B_chain"/>
</dbReference>
<keyword evidence="4 14" id="KW-1003">Cell membrane</keyword>
<evidence type="ECO:0000256" key="3">
    <source>
        <dbReference type="ARBA" id="ARBA00022448"/>
    </source>
</evidence>
<keyword evidence="11 14" id="KW-0066">ATP synthesis</keyword>
<dbReference type="InterPro" id="IPR005864">
    <property type="entry name" value="ATP_synth_F0_bsu_bac"/>
</dbReference>
<name>A0ABW3GB20_9NOCA</name>
<keyword evidence="6 14" id="KW-0812">Transmembrane</keyword>
<dbReference type="RefSeq" id="WP_253649179.1">
    <property type="nucleotide sequence ID" value="NZ_BAAAMO010000005.1"/>
</dbReference>
<feature type="compositionally biased region" description="Polar residues" evidence="16">
    <location>
        <begin position="161"/>
        <end position="184"/>
    </location>
</feature>
<accession>A0ABW3GB20</accession>
<feature type="compositionally biased region" description="Basic and acidic residues" evidence="16">
    <location>
        <begin position="73"/>
        <end position="104"/>
    </location>
</feature>
<sequence length="184" mass="19766">MALAAGNFLIPNATFFVVLVIFLIVLLVISKFVVPPIKKVLDDREEQVSETARDNRSATEEFEAAEREYREAMKSARGEATGIRDEARAKGRETLEQMRSRATAEADGAVSEATEQLRRDGEAAAADARQDVGRLSADLASRVLGFDVSTDSRLAAKFTGSDFTKSDTTGSASDATRTPTGTGS</sequence>
<dbReference type="InterPro" id="IPR028987">
    <property type="entry name" value="ATP_synth_B-like_membr_sf"/>
</dbReference>
<evidence type="ECO:0000256" key="6">
    <source>
        <dbReference type="ARBA" id="ARBA00022692"/>
    </source>
</evidence>
<keyword evidence="8 14" id="KW-1133">Transmembrane helix</keyword>
<dbReference type="EMBL" id="JBHTIL010000004">
    <property type="protein sequence ID" value="MFD0927373.1"/>
    <property type="molecule type" value="Genomic_DNA"/>
</dbReference>
<dbReference type="Proteomes" id="UP001597068">
    <property type="component" value="Unassembled WGS sequence"/>
</dbReference>
<dbReference type="Pfam" id="PF00430">
    <property type="entry name" value="ATP-synt_B"/>
    <property type="match status" value="1"/>
</dbReference>
<evidence type="ECO:0000256" key="4">
    <source>
        <dbReference type="ARBA" id="ARBA00022475"/>
    </source>
</evidence>
<evidence type="ECO:0000256" key="12">
    <source>
        <dbReference type="ARBA" id="ARBA00025198"/>
    </source>
</evidence>
<feature type="region of interest" description="Disordered" evidence="16">
    <location>
        <begin position="159"/>
        <end position="184"/>
    </location>
</feature>
<keyword evidence="7 14" id="KW-0375">Hydrogen ion transport</keyword>
<comment type="caution">
    <text evidence="17">The sequence shown here is derived from an EMBL/GenBank/DDBJ whole genome shotgun (WGS) entry which is preliminary data.</text>
</comment>
<dbReference type="SUPFAM" id="SSF81573">
    <property type="entry name" value="F1F0 ATP synthase subunit B, membrane domain"/>
    <property type="match status" value="1"/>
</dbReference>
<evidence type="ECO:0000256" key="1">
    <source>
        <dbReference type="ARBA" id="ARBA00004162"/>
    </source>
</evidence>
<evidence type="ECO:0000256" key="9">
    <source>
        <dbReference type="ARBA" id="ARBA00023065"/>
    </source>
</evidence>
<evidence type="ECO:0000256" key="13">
    <source>
        <dbReference type="ARBA" id="ARBA00025830"/>
    </source>
</evidence>
<dbReference type="CDD" id="cd06503">
    <property type="entry name" value="ATP-synt_Fo_b"/>
    <property type="match status" value="1"/>
</dbReference>
<evidence type="ECO:0000256" key="7">
    <source>
        <dbReference type="ARBA" id="ARBA00022781"/>
    </source>
</evidence>
<evidence type="ECO:0000256" key="10">
    <source>
        <dbReference type="ARBA" id="ARBA00023136"/>
    </source>
</evidence>
<dbReference type="InterPro" id="IPR002146">
    <property type="entry name" value="ATP_synth_b/b'su_bac/chlpt"/>
</dbReference>
<evidence type="ECO:0000256" key="5">
    <source>
        <dbReference type="ARBA" id="ARBA00022547"/>
    </source>
</evidence>
<evidence type="ECO:0000256" key="15">
    <source>
        <dbReference type="RuleBase" id="RU003848"/>
    </source>
</evidence>
<dbReference type="PANTHER" id="PTHR33445:SF1">
    <property type="entry name" value="ATP SYNTHASE SUBUNIT B"/>
    <property type="match status" value="1"/>
</dbReference>
<evidence type="ECO:0000313" key="18">
    <source>
        <dbReference type="Proteomes" id="UP001597068"/>
    </source>
</evidence>
<keyword evidence="18" id="KW-1185">Reference proteome</keyword>
<comment type="subcellular location">
    <subcellularLocation>
        <location evidence="1 14">Cell membrane</location>
        <topology evidence="1 14">Single-pass membrane protein</topology>
    </subcellularLocation>
</comment>
<evidence type="ECO:0000256" key="14">
    <source>
        <dbReference type="HAMAP-Rule" id="MF_01398"/>
    </source>
</evidence>
<reference evidence="18" key="1">
    <citation type="journal article" date="2019" name="Int. J. Syst. Evol. Microbiol.">
        <title>The Global Catalogue of Microorganisms (GCM) 10K type strain sequencing project: providing services to taxonomists for standard genome sequencing and annotation.</title>
        <authorList>
            <consortium name="The Broad Institute Genomics Platform"/>
            <consortium name="The Broad Institute Genome Sequencing Center for Infectious Disease"/>
            <person name="Wu L."/>
            <person name="Ma J."/>
        </authorList>
    </citation>
    <scope>NUCLEOTIDE SEQUENCE [LARGE SCALE GENOMIC DNA]</scope>
    <source>
        <strain evidence="18">CCUG 50873</strain>
    </source>
</reference>
<keyword evidence="9 14" id="KW-0406">Ion transport</keyword>
<comment type="similarity">
    <text evidence="2 14 15">Belongs to the ATPase B chain family.</text>
</comment>
<evidence type="ECO:0000313" key="17">
    <source>
        <dbReference type="EMBL" id="MFD0927373.1"/>
    </source>
</evidence>
<gene>
    <name evidence="14" type="primary">atpF</name>
    <name evidence="17" type="ORF">ACFQ04_16660</name>
</gene>
<keyword evidence="10 14" id="KW-0472">Membrane</keyword>
<organism evidence="17 18">
    <name type="scientific">Williamsia deligens</name>
    <dbReference type="NCBI Taxonomy" id="321325"/>
    <lineage>
        <taxon>Bacteria</taxon>
        <taxon>Bacillati</taxon>
        <taxon>Actinomycetota</taxon>
        <taxon>Actinomycetes</taxon>
        <taxon>Mycobacteriales</taxon>
        <taxon>Nocardiaceae</taxon>
        <taxon>Williamsia</taxon>
    </lineage>
</organism>